<keyword evidence="7" id="KW-0333">Golgi apparatus</keyword>
<evidence type="ECO:0000256" key="6">
    <source>
        <dbReference type="ARBA" id="ARBA00022989"/>
    </source>
</evidence>
<dbReference type="GO" id="GO:0043001">
    <property type="term" value="P:Golgi to plasma membrane protein transport"/>
    <property type="evidence" value="ECO:0007669"/>
    <property type="project" value="TreeGrafter"/>
</dbReference>
<dbReference type="GO" id="GO:0005802">
    <property type="term" value="C:trans-Golgi network"/>
    <property type="evidence" value="ECO:0007669"/>
    <property type="project" value="TreeGrafter"/>
</dbReference>
<dbReference type="OrthoDB" id="542931at2759"/>
<dbReference type="GO" id="GO:0000139">
    <property type="term" value="C:Golgi membrane"/>
    <property type="evidence" value="ECO:0007669"/>
    <property type="project" value="UniProtKB-SubCell"/>
</dbReference>
<dbReference type="GO" id="GO:0034067">
    <property type="term" value="P:protein localization to Golgi apparatus"/>
    <property type="evidence" value="ECO:0007669"/>
    <property type="project" value="TreeGrafter"/>
</dbReference>
<evidence type="ECO:0000256" key="9">
    <source>
        <dbReference type="SAM" id="Phobius"/>
    </source>
</evidence>
<keyword evidence="6 9" id="KW-1133">Transmembrane helix</keyword>
<feature type="transmembrane region" description="Helical" evidence="9">
    <location>
        <begin position="135"/>
        <end position="156"/>
    </location>
</feature>
<sequence>MAKSTGWDPVLIISQIIALQTLHYVTLSFLIPPLLIMLAEPGSLEYEGGAANVGMIMDWREMVGRPTTRVSPGDGPWKSFNSVWSGGRQVGTGSAQQSHFRGVDPVRCWIIAVCWMAASAADIYYLYALIRRPRLILDFSLTLLFFHLVLTTYYSASIPTSIFFWAVMCISTAGTVVVAEQLCVKREMNEGLVVTAAQDVEDSVEMGSLLRED</sequence>
<comment type="similarity">
    <text evidence="2">Belongs to the SYS1 family.</text>
</comment>
<organism evidence="10">
    <name type="scientific">Dichomitus squalens</name>
    <dbReference type="NCBI Taxonomy" id="114155"/>
    <lineage>
        <taxon>Eukaryota</taxon>
        <taxon>Fungi</taxon>
        <taxon>Dikarya</taxon>
        <taxon>Basidiomycota</taxon>
        <taxon>Agaricomycotina</taxon>
        <taxon>Agaricomycetes</taxon>
        <taxon>Polyporales</taxon>
        <taxon>Polyporaceae</taxon>
        <taxon>Dichomitus</taxon>
    </lineage>
</organism>
<reference evidence="10" key="1">
    <citation type="submission" date="2019-01" db="EMBL/GenBank/DDBJ databases">
        <title>Draft genome sequences of three monokaryotic isolates of the white-rot basidiomycete fungus Dichomitus squalens.</title>
        <authorList>
            <consortium name="DOE Joint Genome Institute"/>
            <person name="Lopez S.C."/>
            <person name="Andreopoulos B."/>
            <person name="Pangilinan J."/>
            <person name="Lipzen A."/>
            <person name="Riley R."/>
            <person name="Ahrendt S."/>
            <person name="Ng V."/>
            <person name="Barry K."/>
            <person name="Daum C."/>
            <person name="Grigoriev I.V."/>
            <person name="Hilden K.S."/>
            <person name="Makela M.R."/>
            <person name="de Vries R.P."/>
        </authorList>
    </citation>
    <scope>NUCLEOTIDE SEQUENCE [LARGE SCALE GENOMIC DNA]</scope>
    <source>
        <strain evidence="10">OM18370.1</strain>
    </source>
</reference>
<keyword evidence="5" id="KW-0653">Protein transport</keyword>
<feature type="transmembrane region" description="Helical" evidence="9">
    <location>
        <begin position="109"/>
        <end position="128"/>
    </location>
</feature>
<evidence type="ECO:0000256" key="7">
    <source>
        <dbReference type="ARBA" id="ARBA00023034"/>
    </source>
</evidence>
<proteinExistence type="inferred from homology"/>
<evidence type="ECO:0000256" key="2">
    <source>
        <dbReference type="ARBA" id="ARBA00008160"/>
    </source>
</evidence>
<dbReference type="GO" id="GO:0005829">
    <property type="term" value="C:cytosol"/>
    <property type="evidence" value="ECO:0007669"/>
    <property type="project" value="GOC"/>
</dbReference>
<gene>
    <name evidence="10" type="ORF">BD311DRAFT_810960</name>
</gene>
<evidence type="ECO:0000256" key="8">
    <source>
        <dbReference type="ARBA" id="ARBA00023136"/>
    </source>
</evidence>
<evidence type="ECO:0000256" key="1">
    <source>
        <dbReference type="ARBA" id="ARBA00004653"/>
    </source>
</evidence>
<keyword evidence="4 9" id="KW-0812">Transmembrane</keyword>
<protein>
    <submittedName>
        <fullName evidence="10">Integral membrane protein S linking to the trans Golgi network-domain-containing protein</fullName>
    </submittedName>
</protein>
<evidence type="ECO:0000256" key="4">
    <source>
        <dbReference type="ARBA" id="ARBA00022692"/>
    </source>
</evidence>
<evidence type="ECO:0000256" key="3">
    <source>
        <dbReference type="ARBA" id="ARBA00022448"/>
    </source>
</evidence>
<dbReference type="GO" id="GO:0006895">
    <property type="term" value="P:Golgi to endosome transport"/>
    <property type="evidence" value="ECO:0007669"/>
    <property type="project" value="TreeGrafter"/>
</dbReference>
<dbReference type="PANTHER" id="PTHR12952:SF0">
    <property type="entry name" value="PROTEIN SYS1 HOMOLOG"/>
    <property type="match status" value="1"/>
</dbReference>
<dbReference type="Pfam" id="PF09801">
    <property type="entry name" value="SYS1"/>
    <property type="match status" value="2"/>
</dbReference>
<evidence type="ECO:0000313" key="10">
    <source>
        <dbReference type="EMBL" id="TBU23121.1"/>
    </source>
</evidence>
<comment type="subcellular location">
    <subcellularLocation>
        <location evidence="1">Golgi apparatus membrane</location>
        <topology evidence="1">Multi-pass membrane protein</topology>
    </subcellularLocation>
</comment>
<dbReference type="InterPro" id="IPR019185">
    <property type="entry name" value="Integral_membrane_SYS1-rel"/>
</dbReference>
<keyword evidence="8 9" id="KW-0472">Membrane</keyword>
<accession>A0A4Q9MBS2</accession>
<evidence type="ECO:0000256" key="5">
    <source>
        <dbReference type="ARBA" id="ARBA00022927"/>
    </source>
</evidence>
<keyword evidence="3" id="KW-0813">Transport</keyword>
<dbReference type="EMBL" id="ML143514">
    <property type="protein sequence ID" value="TBU23121.1"/>
    <property type="molecule type" value="Genomic_DNA"/>
</dbReference>
<feature type="transmembrane region" description="Helical" evidence="9">
    <location>
        <begin position="162"/>
        <end position="179"/>
    </location>
</feature>
<dbReference type="Proteomes" id="UP000292957">
    <property type="component" value="Unassembled WGS sequence"/>
</dbReference>
<dbReference type="PANTHER" id="PTHR12952">
    <property type="entry name" value="SYS1"/>
    <property type="match status" value="1"/>
</dbReference>
<name>A0A4Q9MBS2_9APHY</name>
<dbReference type="AlphaFoldDB" id="A0A4Q9MBS2"/>